<feature type="transmembrane region" description="Helical" evidence="1">
    <location>
        <begin position="201"/>
        <end position="223"/>
    </location>
</feature>
<feature type="transmembrane region" description="Helical" evidence="1">
    <location>
        <begin position="167"/>
        <end position="189"/>
    </location>
</feature>
<feature type="transmembrane region" description="Helical" evidence="1">
    <location>
        <begin position="108"/>
        <end position="129"/>
    </location>
</feature>
<organism evidence="2 3">
    <name type="scientific">Symbiodinium pilosum</name>
    <name type="common">Dinoflagellate</name>
    <dbReference type="NCBI Taxonomy" id="2952"/>
    <lineage>
        <taxon>Eukaryota</taxon>
        <taxon>Sar</taxon>
        <taxon>Alveolata</taxon>
        <taxon>Dinophyceae</taxon>
        <taxon>Suessiales</taxon>
        <taxon>Symbiodiniaceae</taxon>
        <taxon>Symbiodinium</taxon>
    </lineage>
</organism>
<dbReference type="Proteomes" id="UP000649617">
    <property type="component" value="Unassembled WGS sequence"/>
</dbReference>
<keyword evidence="3" id="KW-1185">Reference proteome</keyword>
<dbReference type="AlphaFoldDB" id="A0A812ISF2"/>
<dbReference type="SUPFAM" id="SSF103473">
    <property type="entry name" value="MFS general substrate transporter"/>
    <property type="match status" value="1"/>
</dbReference>
<dbReference type="Pfam" id="PF07690">
    <property type="entry name" value="MFS_1"/>
    <property type="match status" value="1"/>
</dbReference>
<dbReference type="GO" id="GO:0022857">
    <property type="term" value="F:transmembrane transporter activity"/>
    <property type="evidence" value="ECO:0007669"/>
    <property type="project" value="InterPro"/>
</dbReference>
<feature type="transmembrane region" description="Helical" evidence="1">
    <location>
        <begin position="77"/>
        <end position="96"/>
    </location>
</feature>
<feature type="transmembrane region" description="Helical" evidence="1">
    <location>
        <begin position="135"/>
        <end position="155"/>
    </location>
</feature>
<keyword evidence="1" id="KW-0472">Membrane</keyword>
<feature type="transmembrane region" description="Helical" evidence="1">
    <location>
        <begin position="45"/>
        <end position="65"/>
    </location>
</feature>
<sequence length="926" mass="101268">MMWHIGMAVITAAVILTMMLGLVVLKGAKSLWRGKGGSGVPLHVWMALLLPNTVMHACGGLLIVAGPQFVMSAGSDASSAGLVAGSFGLGLVLANLIAFKLGSLLPPWLMCILAAATGLAGVLLGGILSAPELRLYGLAGATGFVGFAQSLHVVARTFYQAEAVGDGQAFVSGWVSASNIVGIAMAAFLTSFIDCTIYTNLGLLCGGGLMLYACLLLFTCSAARRGHIVRQKLPEPEATPPGPGAGLHNEDIEATVAASPCQKEKSEAMPALAAPKRASRMSWLSSQFAKVCFLIFTMAIAREAQKFLIPLIGAETEIHTSFVGNVAFMSQMESLIAAPLGGLMMEHLGILPLVLVSLLMSAVGIHILCIPRIDLYVQGASLLGLACGLSAGAAIALSILHAPREHSKSFMNACRFFNSLADVIIPLVVGSIASSGGVLVAGSTLTLSMLAAICVALFCFDLRLVLTESKDVRVPSMDFVIPLKAMGPFTRTVLEGIFTHYAPRRIYIICQQEAREAVSLAMVEWSLPRGKVSFVDEESYFQKTLGFSREDFKKAWKGTNSPRDFGWWWQQLLKLGVGQCIEDISENFCVWDADLIVLDAWPLADSSHTQCYVAPLQEKYLSERHQEAYDSSARHILKLEPTKPREGGTWIAHHMVFNKAVLEQMLKLIESNLAGADPAAAWPLKILQVADSFERVSEYVLYGTYASHASRSILKAHPYQTYGARGLRLYGREEAAAKGRDCNQFLIDRLNSEGKPLTGYSYQRVASEVAHLFLTHLQMSSDAKMKQDFQKQREMGMHLSAHGGREHWLRSFCEEEGEHRQLLHWLIEEGLCRPDEFQARVRHAHRLREMGNKWYRADDYRRALHCNLGAVHAVDFTPSEQMDMTDDQRLAVARELLPILSNLAQVFLKRGDFGNVVKALDVYAWK</sequence>
<accession>A0A812ISF2</accession>
<evidence type="ECO:0000313" key="3">
    <source>
        <dbReference type="Proteomes" id="UP000649617"/>
    </source>
</evidence>
<keyword evidence="1" id="KW-0812">Transmembrane</keyword>
<keyword evidence="1" id="KW-1133">Transmembrane helix</keyword>
<feature type="transmembrane region" description="Helical" evidence="1">
    <location>
        <begin position="380"/>
        <end position="400"/>
    </location>
</feature>
<dbReference type="CDD" id="cd06174">
    <property type="entry name" value="MFS"/>
    <property type="match status" value="1"/>
</dbReference>
<feature type="transmembrane region" description="Helical" evidence="1">
    <location>
        <begin position="420"/>
        <end position="441"/>
    </location>
</feature>
<dbReference type="Gene3D" id="1.20.1250.20">
    <property type="entry name" value="MFS general substrate transporter like domains"/>
    <property type="match status" value="1"/>
</dbReference>
<feature type="transmembrane region" description="Helical" evidence="1">
    <location>
        <begin position="348"/>
        <end position="368"/>
    </location>
</feature>
<evidence type="ECO:0000256" key="1">
    <source>
        <dbReference type="SAM" id="Phobius"/>
    </source>
</evidence>
<dbReference type="InterPro" id="IPR011701">
    <property type="entry name" value="MFS"/>
</dbReference>
<feature type="transmembrane region" description="Helical" evidence="1">
    <location>
        <begin position="6"/>
        <end position="25"/>
    </location>
</feature>
<dbReference type="Pfam" id="PF20102">
    <property type="entry name" value="DUF6492"/>
    <property type="match status" value="1"/>
</dbReference>
<comment type="caution">
    <text evidence="2">The sequence shown here is derived from an EMBL/GenBank/DDBJ whole genome shotgun (WGS) entry which is preliminary data.</text>
</comment>
<dbReference type="InterPro" id="IPR045499">
    <property type="entry name" value="DUF6492"/>
</dbReference>
<proteinExistence type="predicted"/>
<dbReference type="EMBL" id="CAJNIZ010000603">
    <property type="protein sequence ID" value="CAE7170559.1"/>
    <property type="molecule type" value="Genomic_DNA"/>
</dbReference>
<protein>
    <submittedName>
        <fullName evidence="2">Uncharacterized protein</fullName>
    </submittedName>
</protein>
<feature type="transmembrane region" description="Helical" evidence="1">
    <location>
        <begin position="447"/>
        <end position="466"/>
    </location>
</feature>
<dbReference type="InterPro" id="IPR036259">
    <property type="entry name" value="MFS_trans_sf"/>
</dbReference>
<gene>
    <name evidence="2" type="ORF">SPIL2461_LOCUS706</name>
</gene>
<dbReference type="Gene3D" id="1.25.40.10">
    <property type="entry name" value="Tetratricopeptide repeat domain"/>
    <property type="match status" value="1"/>
</dbReference>
<reference evidence="2" key="1">
    <citation type="submission" date="2021-02" db="EMBL/GenBank/DDBJ databases">
        <authorList>
            <person name="Dougan E. K."/>
            <person name="Rhodes N."/>
            <person name="Thang M."/>
            <person name="Chan C."/>
        </authorList>
    </citation>
    <scope>NUCLEOTIDE SEQUENCE</scope>
</reference>
<dbReference type="InterPro" id="IPR011990">
    <property type="entry name" value="TPR-like_helical_dom_sf"/>
</dbReference>
<evidence type="ECO:0000313" key="2">
    <source>
        <dbReference type="EMBL" id="CAE7170559.1"/>
    </source>
</evidence>
<name>A0A812ISF2_SYMPI</name>
<dbReference type="OrthoDB" id="566351at2759"/>